<comment type="caution">
    <text evidence="9">The sequence shown here is derived from an EMBL/GenBank/DDBJ whole genome shotgun (WGS) entry which is preliminary data.</text>
</comment>
<dbReference type="InterPro" id="IPR036885">
    <property type="entry name" value="SWIB_MDM2_dom_sf"/>
</dbReference>
<feature type="region of interest" description="Disordered" evidence="5">
    <location>
        <begin position="751"/>
        <end position="771"/>
    </location>
</feature>
<reference evidence="9" key="1">
    <citation type="submission" date="2016-06" db="EMBL/GenBank/DDBJ databases">
        <title>Draft Genome sequence of the fungus Inonotus baumii.</title>
        <authorList>
            <person name="Zhu H."/>
            <person name="Lin W."/>
        </authorList>
    </citation>
    <scope>NUCLEOTIDE SEQUENCE</scope>
    <source>
        <strain evidence="9">821</strain>
    </source>
</reference>
<keyword evidence="3" id="KW-0995">Kinetochore</keyword>
<dbReference type="Gene3D" id="6.10.20.170">
    <property type="match status" value="1"/>
</dbReference>
<evidence type="ECO:0000256" key="5">
    <source>
        <dbReference type="SAM" id="MobiDB-lite"/>
    </source>
</evidence>
<dbReference type="GO" id="GO:0005524">
    <property type="term" value="F:ATP binding"/>
    <property type="evidence" value="ECO:0007669"/>
    <property type="project" value="InterPro"/>
</dbReference>
<feature type="domain" description="BUB1 N-terminal" evidence="7">
    <location>
        <begin position="22"/>
        <end position="182"/>
    </location>
</feature>
<feature type="region of interest" description="Disordered" evidence="5">
    <location>
        <begin position="293"/>
        <end position="321"/>
    </location>
</feature>
<feature type="compositionally biased region" description="Acidic residues" evidence="5">
    <location>
        <begin position="613"/>
        <end position="631"/>
    </location>
</feature>
<sequence>MDTQPSSSKEQQELLEKQREQFRAQIAADDDDALAPYERYVSWLTDQGESSPHGPFDLELLTILEEAVRSRKDDPDYKNDVRYGKLWLSYARHVEKPDIVYVYLLKNNIGTKNAQLYEDYAVSLEGQDRFREAEQAYRLGIQRSKRGADRLKTRYREFKERVESKNTLKPSHRPPHIPPGESSSPGAKLYRNPLRNISNKRINGATTGTSGDAEAAEAPESPGKKDTSAKRSSDPYSHMIATMNAPLAPGKKPERYQIDMSLLFKDGQEFCIQEARAASLGLLGKKWGPPPLSETGPHQVLGGKQTTINLKDDGNRPATRTNNMRMNMNMTAQLADGPTVTINTKEAMKDVFGMYNSPDRTTKTAPGTKFAPVKKLEPVLESQLRNGLKKITEQGDERDEHIPPKSTPFRPFVDVDDEPKKENAVPARAKFKPFVDENAENKTPHVTPKPRKALAAKEIPSTTPVFRPKEPQEDQLEKRSQERNAEQPPQPKSVFSKVFTPIGQEKSRSALQSKPLQDRPYVFQNPSKPPTTHRSSVFSNVFSRPQESRPLSEIHSSTTPRNSQDQNRNAPVFHRSTSAPQRMPFTPVSRARQPVFAPQRAPRAPLKPIEPEPQPEQEPEPGPESESESEPEPAVPAPVQEIEEYGDDFESDSTSEENMQEGEYYEDEDPQNLPMGGRLGRFEVLTPIAERTFECTMTQRTLLGTPSEAKEALLAKGIVDHNRDAALAAEKLAQELREEEARNRMDDVEMEGVDLEDEESAPSEEAEDEDLIERTGTLSLADAIAVASSFKPPNPCNPSDPHILSTLLSLIPPEPDFHDLRTEVFGRFESLQKFATRHARRGSGRSWSSSRTSDEADLFRIQLPNQNFIITDKLGEGGFGEVFKAKAVQAGGEADEDDMDLDDDDEEDANLFALKVVKPRNIWEFHILRRLHSVLPTVRRQSVVYPHALYAFRDESYLVLDLCNQGTLLDVVNHAADSGVLHQGACLDELLVMFFSIELLKFVESMHSIGFIHGDLKIDNCLLRLEDVPGGVNAWSGMYQSTGEGGWKYKGIKMIDFGRTIDTRMYPACQQFIADWKTDAYDCFEMRENRPWTYETDYFGLAGIIYCMLFGKYFDQSTIIPIPSTEPVRYKLAAQFKRYWQLDLWSRLFDLLLNPTLVRSDRSLPLVPELALLREEMETWLSSNCSRSTNTLKGSQRNADHGHSRFSLSPSRIDIMDAPKNAKKRKFTDKSLPSSVLHSADFTDSKFYQQLLDMERKLDWTISRKRAEVQDALGKPSQTTRMLRIFLSHTVSDQAWQTAGAQMGEGPNFETGQGIPSWAFKIEGRLLETSGRAKDKASQKHFSNVVKHLVVDLERDPILYPDGNTVEWRRPQAVPGAAPPPVDGFTVRRTGDTPTKVRVVLYLDHYPDQFKVHSELGAILDIKEESRVGIITALWNYIKINNLQDKVDRRMVRLDSRLKALFRAESVSFQQLPELVNHYLQPPDPVILYYQIKPSEPPPATPQAWDVEVKVEDTSLKSRMNQVILNTSSDTARDIAKLDEESAILAQQIQNSQLKHTFLESFADDPVDFINKWLASQSRDLESVLAAGPSEGLTVREEELKRSEFFRLPWVEEAVAVQEGLRMASRGHGVM</sequence>
<proteinExistence type="predicted"/>
<evidence type="ECO:0000256" key="1">
    <source>
        <dbReference type="ARBA" id="ARBA00004629"/>
    </source>
</evidence>
<name>A0A9Q5HRK1_SANBA</name>
<feature type="domain" description="Protein kinase" evidence="6">
    <location>
        <begin position="868"/>
        <end position="1181"/>
    </location>
</feature>
<feature type="compositionally biased region" description="Polar residues" evidence="5">
    <location>
        <begin position="195"/>
        <end position="210"/>
    </location>
</feature>
<keyword evidence="4" id="KW-0137">Centromere</keyword>
<organism evidence="9 10">
    <name type="scientific">Sanghuangporus baumii</name>
    <name type="common">Phellinus baumii</name>
    <dbReference type="NCBI Taxonomy" id="108892"/>
    <lineage>
        <taxon>Eukaryota</taxon>
        <taxon>Fungi</taxon>
        <taxon>Dikarya</taxon>
        <taxon>Basidiomycota</taxon>
        <taxon>Agaricomycotina</taxon>
        <taxon>Agaricomycetes</taxon>
        <taxon>Hymenochaetales</taxon>
        <taxon>Hymenochaetaceae</taxon>
        <taxon>Sanghuangporus</taxon>
    </lineage>
</organism>
<evidence type="ECO:0000259" key="8">
    <source>
        <dbReference type="PROSITE" id="PS51925"/>
    </source>
</evidence>
<dbReference type="InterPro" id="IPR011009">
    <property type="entry name" value="Kinase-like_dom_sf"/>
</dbReference>
<dbReference type="PROSITE" id="PS51489">
    <property type="entry name" value="BUB1_N"/>
    <property type="match status" value="1"/>
</dbReference>
<evidence type="ECO:0000256" key="2">
    <source>
        <dbReference type="ARBA" id="ARBA00022454"/>
    </source>
</evidence>
<feature type="compositionally biased region" description="Polar residues" evidence="5">
    <location>
        <begin position="524"/>
        <end position="545"/>
    </location>
</feature>
<dbReference type="PROSITE" id="PS51925">
    <property type="entry name" value="SWIB_MDM2"/>
    <property type="match status" value="1"/>
</dbReference>
<feature type="domain" description="DM2" evidence="8">
    <location>
        <begin position="1405"/>
        <end position="1482"/>
    </location>
</feature>
<comment type="subcellular location">
    <subcellularLocation>
        <location evidence="1">Chromosome</location>
        <location evidence="1">Centromere</location>
        <location evidence="1">Kinetochore</location>
    </subcellularLocation>
</comment>
<dbReference type="GO" id="GO:0005634">
    <property type="term" value="C:nucleus"/>
    <property type="evidence" value="ECO:0007669"/>
    <property type="project" value="TreeGrafter"/>
</dbReference>
<feature type="region of interest" description="Disordered" evidence="5">
    <location>
        <begin position="158"/>
        <end position="235"/>
    </location>
</feature>
<dbReference type="Pfam" id="PF08171">
    <property type="entry name" value="Mad3_BUB1_II"/>
    <property type="match status" value="1"/>
</dbReference>
<dbReference type="SMART" id="SM00151">
    <property type="entry name" value="SWIB"/>
    <property type="match status" value="1"/>
</dbReference>
<feature type="compositionally biased region" description="Polar residues" evidence="5">
    <location>
        <begin position="554"/>
        <end position="580"/>
    </location>
</feature>
<dbReference type="SUPFAM" id="SSF56112">
    <property type="entry name" value="Protein kinase-like (PK-like)"/>
    <property type="match status" value="1"/>
</dbReference>
<dbReference type="Gene3D" id="1.10.245.10">
    <property type="entry name" value="SWIB/MDM2 domain"/>
    <property type="match status" value="1"/>
</dbReference>
<dbReference type="InterPro" id="IPR003121">
    <property type="entry name" value="SWIB_MDM2_domain"/>
</dbReference>
<dbReference type="PROSITE" id="PS00108">
    <property type="entry name" value="PROTEIN_KINASE_ST"/>
    <property type="match status" value="1"/>
</dbReference>
<dbReference type="InterPro" id="IPR019835">
    <property type="entry name" value="SWIB_domain"/>
</dbReference>
<dbReference type="InterPro" id="IPR015661">
    <property type="entry name" value="Bub1/Mad3"/>
</dbReference>
<keyword evidence="2" id="KW-0158">Chromosome</keyword>
<feature type="compositionally biased region" description="Basic and acidic residues" evidence="5">
    <location>
        <begin position="433"/>
        <end position="443"/>
    </location>
</feature>
<dbReference type="GO" id="GO:0032991">
    <property type="term" value="C:protein-containing complex"/>
    <property type="evidence" value="ECO:0007669"/>
    <property type="project" value="UniProtKB-ARBA"/>
</dbReference>
<dbReference type="Pfam" id="PF08311">
    <property type="entry name" value="Mad3_BUB1_I"/>
    <property type="match status" value="1"/>
</dbReference>
<dbReference type="PANTHER" id="PTHR14030:SF4">
    <property type="entry name" value="BUB1 KINASE, ISOFORM A-RELATED"/>
    <property type="match status" value="1"/>
</dbReference>
<dbReference type="GO" id="GO:0000776">
    <property type="term" value="C:kinetochore"/>
    <property type="evidence" value="ECO:0007669"/>
    <property type="project" value="UniProtKB-KW"/>
</dbReference>
<evidence type="ECO:0000259" key="7">
    <source>
        <dbReference type="PROSITE" id="PS51489"/>
    </source>
</evidence>
<protein>
    <submittedName>
        <fullName evidence="9">Uncharacterized protein</fullName>
    </submittedName>
</protein>
<feature type="compositionally biased region" description="Basic and acidic residues" evidence="5">
    <location>
        <begin position="222"/>
        <end position="233"/>
    </location>
</feature>
<evidence type="ECO:0000256" key="4">
    <source>
        <dbReference type="ARBA" id="ARBA00023328"/>
    </source>
</evidence>
<dbReference type="SMART" id="SM00220">
    <property type="entry name" value="S_TKc"/>
    <property type="match status" value="1"/>
</dbReference>
<evidence type="ECO:0000259" key="6">
    <source>
        <dbReference type="PROSITE" id="PS50011"/>
    </source>
</evidence>
<evidence type="ECO:0000256" key="3">
    <source>
        <dbReference type="ARBA" id="ARBA00022838"/>
    </source>
</evidence>
<gene>
    <name evidence="9" type="ORF">A7U60_g8208</name>
</gene>
<dbReference type="Gene3D" id="1.10.510.10">
    <property type="entry name" value="Transferase(Phosphotransferase) domain 1"/>
    <property type="match status" value="1"/>
</dbReference>
<evidence type="ECO:0000313" key="9">
    <source>
        <dbReference type="EMBL" id="OCB84688.1"/>
    </source>
</evidence>
<dbReference type="EMBL" id="LNZH02000214">
    <property type="protein sequence ID" value="OCB84688.1"/>
    <property type="molecule type" value="Genomic_DNA"/>
</dbReference>
<feature type="compositionally biased region" description="Basic and acidic residues" evidence="5">
    <location>
        <begin position="391"/>
        <end position="403"/>
    </location>
</feature>
<dbReference type="Pfam" id="PF00069">
    <property type="entry name" value="Pkinase"/>
    <property type="match status" value="1"/>
</dbReference>
<dbReference type="InterPro" id="IPR013212">
    <property type="entry name" value="Mad3/Bub1_I"/>
</dbReference>
<dbReference type="PROSITE" id="PS50011">
    <property type="entry name" value="PROTEIN_KINASE_DOM"/>
    <property type="match status" value="1"/>
</dbReference>
<evidence type="ECO:0000313" key="10">
    <source>
        <dbReference type="Proteomes" id="UP000757232"/>
    </source>
</evidence>
<keyword evidence="10" id="KW-1185">Reference proteome</keyword>
<dbReference type="Pfam" id="PF02201">
    <property type="entry name" value="SWIB"/>
    <property type="match status" value="1"/>
</dbReference>
<dbReference type="GO" id="GO:0004672">
    <property type="term" value="F:protein kinase activity"/>
    <property type="evidence" value="ECO:0007669"/>
    <property type="project" value="InterPro"/>
</dbReference>
<feature type="region of interest" description="Disordered" evidence="5">
    <location>
        <begin position="391"/>
        <end position="674"/>
    </location>
</feature>
<dbReference type="Gene3D" id="1.25.40.430">
    <property type="match status" value="1"/>
</dbReference>
<dbReference type="SUPFAM" id="SSF47592">
    <property type="entry name" value="SWIB/MDM2 domain"/>
    <property type="match status" value="1"/>
</dbReference>
<dbReference type="GO" id="GO:0051754">
    <property type="term" value="P:meiotic sister chromatid cohesion, centromeric"/>
    <property type="evidence" value="ECO:0007669"/>
    <property type="project" value="TreeGrafter"/>
</dbReference>
<dbReference type="GO" id="GO:0007094">
    <property type="term" value="P:mitotic spindle assembly checkpoint signaling"/>
    <property type="evidence" value="ECO:0007669"/>
    <property type="project" value="InterPro"/>
</dbReference>
<dbReference type="Proteomes" id="UP000757232">
    <property type="component" value="Unassembled WGS sequence"/>
</dbReference>
<feature type="compositionally biased region" description="Acidic residues" evidence="5">
    <location>
        <begin position="641"/>
        <end position="670"/>
    </location>
</feature>
<dbReference type="CDD" id="cd13981">
    <property type="entry name" value="STKc_Bub1_BubR1"/>
    <property type="match status" value="1"/>
</dbReference>
<dbReference type="InterPro" id="IPR012572">
    <property type="entry name" value="Mad3/Bub1_II"/>
</dbReference>
<dbReference type="InterPro" id="IPR008271">
    <property type="entry name" value="Ser/Thr_kinase_AS"/>
</dbReference>
<dbReference type="InterPro" id="IPR000719">
    <property type="entry name" value="Prot_kinase_dom"/>
</dbReference>
<dbReference type="OrthoDB" id="248495at2759"/>
<dbReference type="PANTHER" id="PTHR14030">
    <property type="entry name" value="MITOTIC CHECKPOINT SERINE/THREONINE-PROTEIN KINASE BUB1"/>
    <property type="match status" value="1"/>
</dbReference>
<accession>A0A9Q5HRK1</accession>
<dbReference type="SMART" id="SM00777">
    <property type="entry name" value="Mad3_BUB1_I"/>
    <property type="match status" value="1"/>
</dbReference>
<dbReference type="CDD" id="cd10568">
    <property type="entry name" value="SWIB_like"/>
    <property type="match status" value="1"/>
</dbReference>
<feature type="compositionally biased region" description="Basic and acidic residues" evidence="5">
    <location>
        <begin position="467"/>
        <end position="485"/>
    </location>
</feature>